<dbReference type="PANTHER" id="PTHR48022">
    <property type="entry name" value="PLASTIDIC GLUCOSE TRANSPORTER 4"/>
    <property type="match status" value="1"/>
</dbReference>
<comment type="similarity">
    <text evidence="2 7">Belongs to the major facilitator superfamily. Sugar transporter (TC 2.A.1.1) family.</text>
</comment>
<feature type="transmembrane region" description="Helical" evidence="8">
    <location>
        <begin position="375"/>
        <end position="402"/>
    </location>
</feature>
<reference evidence="11" key="1">
    <citation type="submission" date="2017-02" db="EMBL/GenBank/DDBJ databases">
        <authorList>
            <person name="Tafer H."/>
            <person name="Lopandic K."/>
        </authorList>
    </citation>
    <scope>NUCLEOTIDE SEQUENCE [LARGE SCALE GENOMIC DNA]</scope>
    <source>
        <strain evidence="11">CBS 366.77</strain>
    </source>
</reference>
<protein>
    <submittedName>
        <fullName evidence="10">MFS sugar transporter</fullName>
    </submittedName>
</protein>
<dbReference type="Gene3D" id="1.20.1250.20">
    <property type="entry name" value="MFS general substrate transporter like domains"/>
    <property type="match status" value="1"/>
</dbReference>
<evidence type="ECO:0000256" key="5">
    <source>
        <dbReference type="ARBA" id="ARBA00022989"/>
    </source>
</evidence>
<comment type="caution">
    <text evidence="10">The sequence shown here is derived from an EMBL/GenBank/DDBJ whole genome shotgun (WGS) entry which is preliminary data.</text>
</comment>
<keyword evidence="5 8" id="KW-1133">Transmembrane helix</keyword>
<evidence type="ECO:0000256" key="7">
    <source>
        <dbReference type="RuleBase" id="RU003346"/>
    </source>
</evidence>
<dbReference type="AlphaFoldDB" id="A0A3A2Z7M9"/>
<dbReference type="Pfam" id="PF00083">
    <property type="entry name" value="Sugar_tr"/>
    <property type="match status" value="1"/>
</dbReference>
<dbReference type="PROSITE" id="PS00216">
    <property type="entry name" value="SUGAR_TRANSPORT_1"/>
    <property type="match status" value="1"/>
</dbReference>
<comment type="subcellular location">
    <subcellularLocation>
        <location evidence="1">Membrane</location>
        <topology evidence="1">Multi-pass membrane protein</topology>
    </subcellularLocation>
</comment>
<evidence type="ECO:0000313" key="11">
    <source>
        <dbReference type="Proteomes" id="UP000266188"/>
    </source>
</evidence>
<dbReference type="PROSITE" id="PS50850">
    <property type="entry name" value="MFS"/>
    <property type="match status" value="1"/>
</dbReference>
<evidence type="ECO:0000259" key="9">
    <source>
        <dbReference type="PROSITE" id="PS50850"/>
    </source>
</evidence>
<dbReference type="NCBIfam" id="TIGR00879">
    <property type="entry name" value="SP"/>
    <property type="match status" value="1"/>
</dbReference>
<dbReference type="Proteomes" id="UP000266188">
    <property type="component" value="Unassembled WGS sequence"/>
</dbReference>
<dbReference type="GO" id="GO:0005351">
    <property type="term" value="F:carbohydrate:proton symporter activity"/>
    <property type="evidence" value="ECO:0007669"/>
    <property type="project" value="TreeGrafter"/>
</dbReference>
<feature type="transmembrane region" description="Helical" evidence="8">
    <location>
        <begin position="279"/>
        <end position="304"/>
    </location>
</feature>
<dbReference type="InterPro" id="IPR005829">
    <property type="entry name" value="Sugar_transporter_CS"/>
</dbReference>
<evidence type="ECO:0000256" key="3">
    <source>
        <dbReference type="ARBA" id="ARBA00022448"/>
    </source>
</evidence>
<dbReference type="InterPro" id="IPR036259">
    <property type="entry name" value="MFS_trans_sf"/>
</dbReference>
<dbReference type="SUPFAM" id="SSF103473">
    <property type="entry name" value="MFS general substrate transporter"/>
    <property type="match status" value="1"/>
</dbReference>
<dbReference type="GO" id="GO:0016020">
    <property type="term" value="C:membrane"/>
    <property type="evidence" value="ECO:0007669"/>
    <property type="project" value="UniProtKB-SubCell"/>
</dbReference>
<feature type="transmembrane region" description="Helical" evidence="8">
    <location>
        <begin position="150"/>
        <end position="173"/>
    </location>
</feature>
<keyword evidence="6 8" id="KW-0472">Membrane</keyword>
<dbReference type="InterPro" id="IPR003663">
    <property type="entry name" value="Sugar/inositol_transpt"/>
</dbReference>
<gene>
    <name evidence="10" type="ORF">PHISCL_08763</name>
</gene>
<dbReference type="PROSITE" id="PS00217">
    <property type="entry name" value="SUGAR_TRANSPORT_2"/>
    <property type="match status" value="1"/>
</dbReference>
<evidence type="ECO:0000256" key="8">
    <source>
        <dbReference type="SAM" id="Phobius"/>
    </source>
</evidence>
<feature type="transmembrane region" description="Helical" evidence="8">
    <location>
        <begin position="185"/>
        <end position="204"/>
    </location>
</feature>
<dbReference type="PRINTS" id="PR00171">
    <property type="entry name" value="SUGRTRNSPORT"/>
</dbReference>
<dbReference type="PANTHER" id="PTHR48022:SF44">
    <property type="entry name" value="SUGAR TRANSPORTER, PUTATIVE (AFU_ORTHOLOGUE AFUA_4G14610)-RELATED"/>
    <property type="match status" value="1"/>
</dbReference>
<organism evidence="10 11">
    <name type="scientific">Aspergillus sclerotialis</name>
    <dbReference type="NCBI Taxonomy" id="2070753"/>
    <lineage>
        <taxon>Eukaryota</taxon>
        <taxon>Fungi</taxon>
        <taxon>Dikarya</taxon>
        <taxon>Ascomycota</taxon>
        <taxon>Pezizomycotina</taxon>
        <taxon>Eurotiomycetes</taxon>
        <taxon>Eurotiomycetidae</taxon>
        <taxon>Eurotiales</taxon>
        <taxon>Aspergillaceae</taxon>
        <taxon>Aspergillus</taxon>
        <taxon>Aspergillus subgen. Polypaecilum</taxon>
    </lineage>
</organism>
<evidence type="ECO:0000313" key="10">
    <source>
        <dbReference type="EMBL" id="RJE18896.1"/>
    </source>
</evidence>
<feature type="transmembrane region" description="Helical" evidence="8">
    <location>
        <begin position="446"/>
        <end position="464"/>
    </location>
</feature>
<feature type="domain" description="Major facilitator superfamily (MFS) profile" evidence="9">
    <location>
        <begin position="15"/>
        <end position="468"/>
    </location>
</feature>
<feature type="transmembrane region" description="Helical" evidence="8">
    <location>
        <begin position="62"/>
        <end position="82"/>
    </location>
</feature>
<evidence type="ECO:0000256" key="1">
    <source>
        <dbReference type="ARBA" id="ARBA00004141"/>
    </source>
</evidence>
<evidence type="ECO:0000256" key="4">
    <source>
        <dbReference type="ARBA" id="ARBA00022692"/>
    </source>
</evidence>
<feature type="transmembrane region" description="Helical" evidence="8">
    <location>
        <begin position="343"/>
        <end position="363"/>
    </location>
</feature>
<feature type="transmembrane region" description="Helical" evidence="8">
    <location>
        <begin position="89"/>
        <end position="109"/>
    </location>
</feature>
<dbReference type="EMBL" id="MVGC01000476">
    <property type="protein sequence ID" value="RJE18896.1"/>
    <property type="molecule type" value="Genomic_DNA"/>
</dbReference>
<keyword evidence="4 8" id="KW-0812">Transmembrane</keyword>
<name>A0A3A2Z7M9_9EURO</name>
<dbReference type="InterPro" id="IPR005828">
    <property type="entry name" value="MFS_sugar_transport-like"/>
</dbReference>
<keyword evidence="10" id="KW-0762">Sugar transport</keyword>
<proteinExistence type="inferred from homology"/>
<keyword evidence="3 7" id="KW-0813">Transport</keyword>
<sequence length="530" mass="57247">MLWKRLSPRQLNFAIQAFSLVAIFFEGYDQGVMGGVNASPTYVTEVGIGKADGTVTDTTHQGGLVSIYYLGCIFGCFAGGWLADRIGRINGLFIGAVFALIGGALQAAIQSSDFMLVARVVTGIGTGALTGIAPVLISETSSADHRGGRLGYVFIANYLGISVAYWLSFGLAFINNGYSDIRWRFLLAFQCIPALILVGCIKLLPDSPRYLASVGRNDEVRELLTRIRGHKATPEAIEHEYAEIIAMAQDSKPSSPIQFAKILIGKGGRPGSSLCRRAWLCLFLQIMGSWTGITAVTAYSPVLLSQAGYSEITQNGLAGGLNTIGIVGTIISAQIVDRLGRRMCLMLGAACLFVVEIIAGSVYEGSLHRPDKASQFAPAAVAMLFLFNLGYAATWGTVAFLVPTEIFPSDLRAQGNGFGITGWAIGVGMTTLVNPIMFDSIKSRSYFLLAGLNLIWIPTVYLFYPETCNRSLESIESLFSSSSPFSWKMEQAYQMHGDILARKGIGELSEEDRSKIVGEKYLHQEFCEGA</sequence>
<dbReference type="InterPro" id="IPR020846">
    <property type="entry name" value="MFS_dom"/>
</dbReference>
<accession>A0A3A2Z7M9</accession>
<feature type="transmembrane region" description="Helical" evidence="8">
    <location>
        <begin position="316"/>
        <end position="336"/>
    </location>
</feature>
<keyword evidence="11" id="KW-1185">Reference proteome</keyword>
<evidence type="ECO:0000256" key="2">
    <source>
        <dbReference type="ARBA" id="ARBA00010992"/>
    </source>
</evidence>
<feature type="transmembrane region" description="Helical" evidence="8">
    <location>
        <begin position="115"/>
        <end position="138"/>
    </location>
</feature>
<evidence type="ECO:0000256" key="6">
    <source>
        <dbReference type="ARBA" id="ARBA00023136"/>
    </source>
</evidence>
<dbReference type="InterPro" id="IPR050360">
    <property type="entry name" value="MFS_Sugar_Transporters"/>
</dbReference>
<dbReference type="OrthoDB" id="2544694at2759"/>
<dbReference type="FunFam" id="1.20.1250.20:FF:000090">
    <property type="entry name" value="MFS sugar transporter, putative"/>
    <property type="match status" value="1"/>
</dbReference>